<sequence>MATKLHLRLKSLEDDDPWIVEQKNFAIRKDFLQPDSYISPADAAFQINELTPMKREAQGEEDVEHPESYMWEIWGFFIEISKQIPHDHPSQDKLVSLIKELTLLPSVEVEIWGPSDCVLQKKLRVWADLPLMGAAWTEAWDEPSDYDDSYEAFKQGINWHAFSARLLQSGLTRWFMYAVRIFRLASEEEPYRKKDTWEYRICAAAQWIEHSRQAIFQKLDSEFSTKELNQMAEGPLYKGKEGMSHERWDFWEAEFRAFGGERAGEVSEETASIYRKAAQQMTETGLMSDE</sequence>
<dbReference type="GeneID" id="34611297"/>
<dbReference type="Pfam" id="PF12311">
    <property type="entry name" value="DUF3632"/>
    <property type="match status" value="1"/>
</dbReference>
<organism evidence="1 2">
    <name type="scientific">Penicilliopsis zonata CBS 506.65</name>
    <dbReference type="NCBI Taxonomy" id="1073090"/>
    <lineage>
        <taxon>Eukaryota</taxon>
        <taxon>Fungi</taxon>
        <taxon>Dikarya</taxon>
        <taxon>Ascomycota</taxon>
        <taxon>Pezizomycotina</taxon>
        <taxon>Eurotiomycetes</taxon>
        <taxon>Eurotiomycetidae</taxon>
        <taxon>Eurotiales</taxon>
        <taxon>Aspergillaceae</taxon>
        <taxon>Penicilliopsis</taxon>
    </lineage>
</organism>
<dbReference type="PANTHER" id="PTHR38797:SF4">
    <property type="entry name" value="NUCLEAR PORE COMPLEX PROTEIN NUP85"/>
    <property type="match status" value="1"/>
</dbReference>
<accession>A0A1L9SH19</accession>
<dbReference type="VEuPathDB" id="FungiDB:ASPZODRAFT_142250"/>
<protein>
    <submittedName>
        <fullName evidence="1">Uncharacterized protein</fullName>
    </submittedName>
</protein>
<dbReference type="EMBL" id="KV878342">
    <property type="protein sequence ID" value="OJJ46433.1"/>
    <property type="molecule type" value="Genomic_DNA"/>
</dbReference>
<evidence type="ECO:0000313" key="1">
    <source>
        <dbReference type="EMBL" id="OJJ46433.1"/>
    </source>
</evidence>
<proteinExistence type="predicted"/>
<dbReference type="AlphaFoldDB" id="A0A1L9SH19"/>
<dbReference type="RefSeq" id="XP_022580943.1">
    <property type="nucleotide sequence ID" value="XM_022724832.1"/>
</dbReference>
<evidence type="ECO:0000313" key="2">
    <source>
        <dbReference type="Proteomes" id="UP000184188"/>
    </source>
</evidence>
<name>A0A1L9SH19_9EURO</name>
<dbReference type="InterPro" id="IPR022085">
    <property type="entry name" value="OpdG"/>
</dbReference>
<dbReference type="InterPro" id="IPR053204">
    <property type="entry name" value="Oxopyrrolidines_Biosynth-assoc"/>
</dbReference>
<dbReference type="STRING" id="1073090.A0A1L9SH19"/>
<dbReference type="PANTHER" id="PTHR38797">
    <property type="entry name" value="NUCLEAR PORE COMPLEX PROTEIN NUP85-RELATED"/>
    <property type="match status" value="1"/>
</dbReference>
<keyword evidence="2" id="KW-1185">Reference proteome</keyword>
<reference evidence="2" key="1">
    <citation type="journal article" date="2017" name="Genome Biol.">
        <title>Comparative genomics reveals high biological diversity and specific adaptations in the industrially and medically important fungal genus Aspergillus.</title>
        <authorList>
            <person name="de Vries R.P."/>
            <person name="Riley R."/>
            <person name="Wiebenga A."/>
            <person name="Aguilar-Osorio G."/>
            <person name="Amillis S."/>
            <person name="Uchima C.A."/>
            <person name="Anderluh G."/>
            <person name="Asadollahi M."/>
            <person name="Askin M."/>
            <person name="Barry K."/>
            <person name="Battaglia E."/>
            <person name="Bayram O."/>
            <person name="Benocci T."/>
            <person name="Braus-Stromeyer S.A."/>
            <person name="Caldana C."/>
            <person name="Canovas D."/>
            <person name="Cerqueira G.C."/>
            <person name="Chen F."/>
            <person name="Chen W."/>
            <person name="Choi C."/>
            <person name="Clum A."/>
            <person name="Dos Santos R.A."/>
            <person name="Damasio A.R."/>
            <person name="Diallinas G."/>
            <person name="Emri T."/>
            <person name="Fekete E."/>
            <person name="Flipphi M."/>
            <person name="Freyberg S."/>
            <person name="Gallo A."/>
            <person name="Gournas C."/>
            <person name="Habgood R."/>
            <person name="Hainaut M."/>
            <person name="Harispe M.L."/>
            <person name="Henrissat B."/>
            <person name="Hilden K.S."/>
            <person name="Hope R."/>
            <person name="Hossain A."/>
            <person name="Karabika E."/>
            <person name="Karaffa L."/>
            <person name="Karanyi Z."/>
            <person name="Krasevec N."/>
            <person name="Kuo A."/>
            <person name="Kusch H."/>
            <person name="LaButti K."/>
            <person name="Lagendijk E.L."/>
            <person name="Lapidus A."/>
            <person name="Levasseur A."/>
            <person name="Lindquist E."/>
            <person name="Lipzen A."/>
            <person name="Logrieco A.F."/>
            <person name="MacCabe A."/>
            <person name="Maekelae M.R."/>
            <person name="Malavazi I."/>
            <person name="Melin P."/>
            <person name="Meyer V."/>
            <person name="Mielnichuk N."/>
            <person name="Miskei M."/>
            <person name="Molnar A.P."/>
            <person name="Mule G."/>
            <person name="Ngan C.Y."/>
            <person name="Orejas M."/>
            <person name="Orosz E."/>
            <person name="Ouedraogo J.P."/>
            <person name="Overkamp K.M."/>
            <person name="Park H.-S."/>
            <person name="Perrone G."/>
            <person name="Piumi F."/>
            <person name="Punt P.J."/>
            <person name="Ram A.F."/>
            <person name="Ramon A."/>
            <person name="Rauscher S."/>
            <person name="Record E."/>
            <person name="Riano-Pachon D.M."/>
            <person name="Robert V."/>
            <person name="Roehrig J."/>
            <person name="Ruller R."/>
            <person name="Salamov A."/>
            <person name="Salih N.S."/>
            <person name="Samson R.A."/>
            <person name="Sandor E."/>
            <person name="Sanguinetti M."/>
            <person name="Schuetze T."/>
            <person name="Sepcic K."/>
            <person name="Shelest E."/>
            <person name="Sherlock G."/>
            <person name="Sophianopoulou V."/>
            <person name="Squina F.M."/>
            <person name="Sun H."/>
            <person name="Susca A."/>
            <person name="Todd R.B."/>
            <person name="Tsang A."/>
            <person name="Unkles S.E."/>
            <person name="van de Wiele N."/>
            <person name="van Rossen-Uffink D."/>
            <person name="Oliveira J.V."/>
            <person name="Vesth T.C."/>
            <person name="Visser J."/>
            <person name="Yu J.-H."/>
            <person name="Zhou M."/>
            <person name="Andersen M.R."/>
            <person name="Archer D.B."/>
            <person name="Baker S.E."/>
            <person name="Benoit I."/>
            <person name="Brakhage A.A."/>
            <person name="Braus G.H."/>
            <person name="Fischer R."/>
            <person name="Frisvad J.C."/>
            <person name="Goldman G.H."/>
            <person name="Houbraken J."/>
            <person name="Oakley B."/>
            <person name="Pocsi I."/>
            <person name="Scazzocchio C."/>
            <person name="Seiboth B."/>
            <person name="vanKuyk P.A."/>
            <person name="Wortman J."/>
            <person name="Dyer P.S."/>
            <person name="Grigoriev I.V."/>
        </authorList>
    </citation>
    <scope>NUCLEOTIDE SEQUENCE [LARGE SCALE GENOMIC DNA]</scope>
    <source>
        <strain evidence="2">CBS 506.65</strain>
    </source>
</reference>
<dbReference type="OrthoDB" id="3350591at2759"/>
<gene>
    <name evidence="1" type="ORF">ASPZODRAFT_142250</name>
</gene>
<dbReference type="Proteomes" id="UP000184188">
    <property type="component" value="Unassembled WGS sequence"/>
</dbReference>